<evidence type="ECO:0008006" key="4">
    <source>
        <dbReference type="Google" id="ProtNLM"/>
    </source>
</evidence>
<protein>
    <recommendedName>
        <fullName evidence="4">SCAN box domain-containing protein</fullName>
    </recommendedName>
</protein>
<reference evidence="2" key="2">
    <citation type="submission" date="2025-09" db="UniProtKB">
        <authorList>
            <consortium name="Ensembl"/>
        </authorList>
    </citation>
    <scope>IDENTIFICATION</scope>
</reference>
<reference evidence="2" key="1">
    <citation type="submission" date="2025-08" db="UniProtKB">
        <authorList>
            <consortium name="Ensembl"/>
        </authorList>
    </citation>
    <scope>IDENTIFICATION</scope>
</reference>
<dbReference type="Proteomes" id="UP000257200">
    <property type="component" value="Unplaced"/>
</dbReference>
<feature type="region of interest" description="Disordered" evidence="1">
    <location>
        <begin position="105"/>
        <end position="150"/>
    </location>
</feature>
<feature type="compositionally biased region" description="Low complexity" evidence="1">
    <location>
        <begin position="134"/>
        <end position="150"/>
    </location>
</feature>
<sequence length="150" mass="16790">APVVEKSTTSYKDDFNTFLYSLVRLLEANVVSSCINRQQIREMRAGQEVLGSQSFYNRLKDLFTKWIQAWVKEREPESAQEAAQQVETFLAAQRGSKSYRFEIPQKSSAARGKLSGSGVGGGPREPEPDRPHVRSVVPVKPKSSARPVCF</sequence>
<organism evidence="2 3">
    <name type="scientific">Acanthochromis polyacanthus</name>
    <name type="common">spiny chromis</name>
    <dbReference type="NCBI Taxonomy" id="80966"/>
    <lineage>
        <taxon>Eukaryota</taxon>
        <taxon>Metazoa</taxon>
        <taxon>Chordata</taxon>
        <taxon>Craniata</taxon>
        <taxon>Vertebrata</taxon>
        <taxon>Euteleostomi</taxon>
        <taxon>Actinopterygii</taxon>
        <taxon>Neopterygii</taxon>
        <taxon>Teleostei</taxon>
        <taxon>Neoteleostei</taxon>
        <taxon>Acanthomorphata</taxon>
        <taxon>Ovalentaria</taxon>
        <taxon>Pomacentridae</taxon>
        <taxon>Acanthochromis</taxon>
    </lineage>
</organism>
<evidence type="ECO:0000256" key="1">
    <source>
        <dbReference type="SAM" id="MobiDB-lite"/>
    </source>
</evidence>
<name>A0A3Q1F2X9_9TELE</name>
<dbReference type="Ensembl" id="ENSAPOT00000018027.1">
    <property type="protein sequence ID" value="ENSAPOP00000010679.1"/>
    <property type="gene ID" value="ENSAPOG00000013180.1"/>
</dbReference>
<evidence type="ECO:0000313" key="3">
    <source>
        <dbReference type="Proteomes" id="UP000257200"/>
    </source>
</evidence>
<dbReference type="SUPFAM" id="SSF47353">
    <property type="entry name" value="Retrovirus capsid dimerization domain-like"/>
    <property type="match status" value="1"/>
</dbReference>
<dbReference type="InParanoid" id="A0A3Q1F2X9"/>
<dbReference type="AlphaFoldDB" id="A0A3Q1F2X9"/>
<accession>A0A3Q1F2X9</accession>
<evidence type="ECO:0000313" key="2">
    <source>
        <dbReference type="Ensembl" id="ENSAPOP00000010679.1"/>
    </source>
</evidence>
<proteinExistence type="predicted"/>
<keyword evidence="3" id="KW-1185">Reference proteome</keyword>